<dbReference type="EMBL" id="WBKB01000003">
    <property type="protein sequence ID" value="KAB1643524.1"/>
    <property type="molecule type" value="Genomic_DNA"/>
</dbReference>
<evidence type="ECO:0000313" key="1">
    <source>
        <dbReference type="EMBL" id="KAB1643524.1"/>
    </source>
</evidence>
<accession>A0A7J5BBN2</accession>
<dbReference type="OrthoDB" id="4761938at2"/>
<sequence>MEDITLKLEGQEIDARALQEGLGALLDMLKSVGEEGDSAPVLSGLEIGSAIATLSAEQAQVNVINDGLDALQAGGSLPDAWNERTLEGVRVLHKTLQRQGVSGVSLSTDTSTVAIDTNLIKTLDEIAEGYRQVLGTITGRLYRYSNRNTPEASIEDENTGRAVKLSLPSELSELAISLLDKRVTARGFIRVNPWTNRYVSMSVRGLAMRSSNVGSVTSLEGARGLLKGLTPDGLDSVEIIRRQRDEIA</sequence>
<keyword evidence="2" id="KW-1185">Reference proteome</keyword>
<dbReference type="RefSeq" id="WP_158051939.1">
    <property type="nucleotide sequence ID" value="NZ_WBKB01000003.1"/>
</dbReference>
<name>A0A7J5BBN2_9MICO</name>
<comment type="caution">
    <text evidence="1">The sequence shown here is derived from an EMBL/GenBank/DDBJ whole genome shotgun (WGS) entry which is preliminary data.</text>
</comment>
<protein>
    <submittedName>
        <fullName evidence="1">Uncharacterized protein</fullName>
    </submittedName>
</protein>
<reference evidence="1 2" key="1">
    <citation type="submission" date="2019-09" db="EMBL/GenBank/DDBJ databases">
        <title>Phylogeny of genus Pseudoclavibacter and closely related genus.</title>
        <authorList>
            <person name="Li Y."/>
        </authorList>
    </citation>
    <scope>NUCLEOTIDE SEQUENCE [LARGE SCALE GENOMIC DNA]</scope>
    <source>
        <strain evidence="1 2">KCTC 13959</strain>
    </source>
</reference>
<gene>
    <name evidence="1" type="ORF">F8O05_06460</name>
</gene>
<proteinExistence type="predicted"/>
<evidence type="ECO:0000313" key="2">
    <source>
        <dbReference type="Proteomes" id="UP000433493"/>
    </source>
</evidence>
<dbReference type="AlphaFoldDB" id="A0A7J5BBN2"/>
<organism evidence="1 2">
    <name type="scientific">Gulosibacter chungangensis</name>
    <dbReference type="NCBI Taxonomy" id="979746"/>
    <lineage>
        <taxon>Bacteria</taxon>
        <taxon>Bacillati</taxon>
        <taxon>Actinomycetota</taxon>
        <taxon>Actinomycetes</taxon>
        <taxon>Micrococcales</taxon>
        <taxon>Microbacteriaceae</taxon>
        <taxon>Gulosibacter</taxon>
    </lineage>
</organism>
<dbReference type="Proteomes" id="UP000433493">
    <property type="component" value="Unassembled WGS sequence"/>
</dbReference>